<organism evidence="1 2">
    <name type="scientific">Mycolicibacterium confluentis</name>
    <dbReference type="NCBI Taxonomy" id="28047"/>
    <lineage>
        <taxon>Bacteria</taxon>
        <taxon>Bacillati</taxon>
        <taxon>Actinomycetota</taxon>
        <taxon>Actinomycetes</taxon>
        <taxon>Mycobacteriales</taxon>
        <taxon>Mycobacteriaceae</taxon>
        <taxon>Mycolicibacterium</taxon>
    </lineage>
</organism>
<name>A0A7I7XWZ9_9MYCO</name>
<reference evidence="1" key="2">
    <citation type="submission" date="2020-02" db="EMBL/GenBank/DDBJ databases">
        <authorList>
            <person name="Matsumoto Y."/>
            <person name="Motooka D."/>
            <person name="Nakamura S."/>
        </authorList>
    </citation>
    <scope>NUCLEOTIDE SEQUENCE</scope>
    <source>
        <strain evidence="1">JCM 13671</strain>
    </source>
</reference>
<dbReference type="Proteomes" id="UP000466931">
    <property type="component" value="Chromosome"/>
</dbReference>
<reference evidence="1" key="1">
    <citation type="journal article" date="2019" name="Emerg. Microbes Infect.">
        <title>Comprehensive subspecies identification of 175 nontuberculous mycobacteria species based on 7547 genomic profiles.</title>
        <authorList>
            <person name="Matsumoto Y."/>
            <person name="Kinjo T."/>
            <person name="Motooka D."/>
            <person name="Nabeya D."/>
            <person name="Jung N."/>
            <person name="Uechi K."/>
            <person name="Horii T."/>
            <person name="Iida T."/>
            <person name="Fujita J."/>
            <person name="Nakamura S."/>
        </authorList>
    </citation>
    <scope>NUCLEOTIDE SEQUENCE [LARGE SCALE GENOMIC DNA]</scope>
    <source>
        <strain evidence="1">JCM 13671</strain>
    </source>
</reference>
<accession>A0A7I7XWZ9</accession>
<keyword evidence="2" id="KW-1185">Reference proteome</keyword>
<dbReference type="AlphaFoldDB" id="A0A7I7XWZ9"/>
<gene>
    <name evidence="1" type="ORF">MCNF_24450</name>
</gene>
<dbReference type="EMBL" id="AP022612">
    <property type="protein sequence ID" value="BBZ33840.1"/>
    <property type="molecule type" value="Genomic_DNA"/>
</dbReference>
<evidence type="ECO:0000313" key="1">
    <source>
        <dbReference type="EMBL" id="BBZ33840.1"/>
    </source>
</evidence>
<evidence type="ECO:0000313" key="2">
    <source>
        <dbReference type="Proteomes" id="UP000466931"/>
    </source>
</evidence>
<proteinExistence type="predicted"/>
<protein>
    <submittedName>
        <fullName evidence="1">Uncharacterized protein</fullName>
    </submittedName>
</protein>
<sequence>MRRTPWLNPVAIDRIAPAPGDTLIAIEAPMKANHSCNSTPEVWQ</sequence>